<proteinExistence type="predicted"/>
<dbReference type="AlphaFoldDB" id="A0A7X6GWT0"/>
<reference evidence="3 4" key="1">
    <citation type="submission" date="2020-04" db="EMBL/GenBank/DDBJ databases">
        <authorList>
            <person name="Yoon J."/>
        </authorList>
    </citation>
    <scope>NUCLEOTIDE SEQUENCE [LARGE SCALE GENOMIC DNA]</scope>
    <source>
        <strain evidence="3 4">KMU-115</strain>
    </source>
</reference>
<accession>A0A7X6GWT0</accession>
<feature type="transmembrane region" description="Helical" evidence="1">
    <location>
        <begin position="326"/>
        <end position="346"/>
    </location>
</feature>
<evidence type="ECO:0000313" key="4">
    <source>
        <dbReference type="Proteomes" id="UP000526408"/>
    </source>
</evidence>
<evidence type="ECO:0000259" key="2">
    <source>
        <dbReference type="Pfam" id="PF04235"/>
    </source>
</evidence>
<sequence length="374" mass="38265">MTAPRVQEVDLLRSVALYGICLANIPYLALPFEALVVPPGGGVDRLAAVAAAALVHGKFFVLFSFLFGWGFGVQLASAARRGTDARGPFLRRLGGLAMIGAAHAALVFFGDILILYAILGLGLWALRDASDRTLMRIAAGSVALAALVYAGIGAALALAPDTLAAQTGPGYLGGFGAAVAQRVADWTTAFPSVLAFNGPLAIGAFALGYLGHRRGLLLPGSAGFARLERALPWLLAVAIPANAAYAAAATVPGLSPGLAAAGWACLALGSPTLAAVWFWATVRLARRLGPSRHPGAGRVSLSAYVLQGVIAGLLFNGYGLGLHGQIGLAGLVAVALGVALATDLLLRLWLRLARTGPLEALLRRLTYGAAGRPA</sequence>
<feature type="transmembrane region" description="Helical" evidence="1">
    <location>
        <begin position="48"/>
        <end position="73"/>
    </location>
</feature>
<dbReference type="PANTHER" id="PTHR30590:SF2">
    <property type="entry name" value="INNER MEMBRANE PROTEIN"/>
    <property type="match status" value="1"/>
</dbReference>
<gene>
    <name evidence="3" type="ORF">HCU73_04550</name>
</gene>
<keyword evidence="1" id="KW-0812">Transmembrane</keyword>
<feature type="transmembrane region" description="Helical" evidence="1">
    <location>
        <begin position="15"/>
        <end position="36"/>
    </location>
</feature>
<comment type="caution">
    <text evidence="3">The sequence shown here is derived from an EMBL/GenBank/DDBJ whole genome shotgun (WGS) entry which is preliminary data.</text>
</comment>
<feature type="transmembrane region" description="Helical" evidence="1">
    <location>
        <begin position="260"/>
        <end position="280"/>
    </location>
</feature>
<dbReference type="EMBL" id="JAAZQQ010000001">
    <property type="protein sequence ID" value="NKX43851.1"/>
    <property type="molecule type" value="Genomic_DNA"/>
</dbReference>
<protein>
    <submittedName>
        <fullName evidence="3">DUF418 domain-containing protein</fullName>
    </submittedName>
</protein>
<dbReference type="InterPro" id="IPR052529">
    <property type="entry name" value="Bact_Transport_Assoc"/>
</dbReference>
<feature type="transmembrane region" description="Helical" evidence="1">
    <location>
        <begin position="230"/>
        <end position="248"/>
    </location>
</feature>
<feature type="transmembrane region" description="Helical" evidence="1">
    <location>
        <begin position="93"/>
        <end position="126"/>
    </location>
</feature>
<keyword evidence="1" id="KW-1133">Transmembrane helix</keyword>
<dbReference type="Proteomes" id="UP000526408">
    <property type="component" value="Unassembled WGS sequence"/>
</dbReference>
<feature type="transmembrane region" description="Helical" evidence="1">
    <location>
        <begin position="301"/>
        <end position="320"/>
    </location>
</feature>
<keyword evidence="1" id="KW-0472">Membrane</keyword>
<feature type="transmembrane region" description="Helical" evidence="1">
    <location>
        <begin position="138"/>
        <end position="159"/>
    </location>
</feature>
<feature type="domain" description="DUF418" evidence="2">
    <location>
        <begin position="213"/>
        <end position="368"/>
    </location>
</feature>
<dbReference type="PANTHER" id="PTHR30590">
    <property type="entry name" value="INNER MEMBRANE PROTEIN"/>
    <property type="match status" value="1"/>
</dbReference>
<keyword evidence="4" id="KW-1185">Reference proteome</keyword>
<dbReference type="Pfam" id="PF04235">
    <property type="entry name" value="DUF418"/>
    <property type="match status" value="1"/>
</dbReference>
<dbReference type="RefSeq" id="WP_168622192.1">
    <property type="nucleotide sequence ID" value="NZ_JAAZQQ010000001.1"/>
</dbReference>
<dbReference type="InterPro" id="IPR007349">
    <property type="entry name" value="DUF418"/>
</dbReference>
<evidence type="ECO:0000256" key="1">
    <source>
        <dbReference type="SAM" id="Phobius"/>
    </source>
</evidence>
<feature type="transmembrane region" description="Helical" evidence="1">
    <location>
        <begin position="189"/>
        <end position="210"/>
    </location>
</feature>
<evidence type="ECO:0000313" key="3">
    <source>
        <dbReference type="EMBL" id="NKX43851.1"/>
    </source>
</evidence>
<organism evidence="3 4">
    <name type="scientific">Roseicyclus persicicus</name>
    <dbReference type="NCBI Taxonomy" id="2650661"/>
    <lineage>
        <taxon>Bacteria</taxon>
        <taxon>Pseudomonadati</taxon>
        <taxon>Pseudomonadota</taxon>
        <taxon>Alphaproteobacteria</taxon>
        <taxon>Rhodobacterales</taxon>
        <taxon>Roseobacteraceae</taxon>
        <taxon>Roseicyclus</taxon>
    </lineage>
</organism>
<name>A0A7X6GWT0_9RHOB</name>